<feature type="compositionally biased region" description="Acidic residues" evidence="1">
    <location>
        <begin position="39"/>
        <end position="52"/>
    </location>
</feature>
<keyword evidence="4" id="KW-1185">Reference proteome</keyword>
<organism evidence="3 4">
    <name type="scientific">Ceraceosorus guamensis</name>
    <dbReference type="NCBI Taxonomy" id="1522189"/>
    <lineage>
        <taxon>Eukaryota</taxon>
        <taxon>Fungi</taxon>
        <taxon>Dikarya</taxon>
        <taxon>Basidiomycota</taxon>
        <taxon>Ustilaginomycotina</taxon>
        <taxon>Exobasidiomycetes</taxon>
        <taxon>Ceraceosorales</taxon>
        <taxon>Ceraceosoraceae</taxon>
        <taxon>Ceraceosorus</taxon>
    </lineage>
</organism>
<feature type="compositionally biased region" description="Polar residues" evidence="1">
    <location>
        <begin position="121"/>
        <end position="155"/>
    </location>
</feature>
<dbReference type="GO" id="GO:0005794">
    <property type="term" value="C:Golgi apparatus"/>
    <property type="evidence" value="ECO:0007669"/>
    <property type="project" value="TreeGrafter"/>
</dbReference>
<proteinExistence type="predicted"/>
<dbReference type="Proteomes" id="UP000245783">
    <property type="component" value="Unassembled WGS sequence"/>
</dbReference>
<evidence type="ECO:0000313" key="3">
    <source>
        <dbReference type="EMBL" id="PWN41701.1"/>
    </source>
</evidence>
<protein>
    <submittedName>
        <fullName evidence="3">RabGAP/TBC</fullName>
    </submittedName>
</protein>
<dbReference type="Gene3D" id="1.10.472.80">
    <property type="entry name" value="Ypt/Rab-GAP domain of gyp1p, domain 3"/>
    <property type="match status" value="1"/>
</dbReference>
<dbReference type="PROSITE" id="PS50086">
    <property type="entry name" value="TBC_RABGAP"/>
    <property type="match status" value="1"/>
</dbReference>
<dbReference type="OrthoDB" id="26371at2759"/>
<dbReference type="PANTHER" id="PTHR22957:SF26">
    <property type="entry name" value="LD44506P"/>
    <property type="match status" value="1"/>
</dbReference>
<evidence type="ECO:0000259" key="2">
    <source>
        <dbReference type="PROSITE" id="PS50086"/>
    </source>
</evidence>
<dbReference type="PANTHER" id="PTHR22957">
    <property type="entry name" value="TBC1 DOMAIN FAMILY MEMBER GTPASE-ACTIVATING PROTEIN"/>
    <property type="match status" value="1"/>
</dbReference>
<feature type="compositionally biased region" description="Basic and acidic residues" evidence="1">
    <location>
        <begin position="53"/>
        <end position="84"/>
    </location>
</feature>
<sequence>MSKTNARSAWPPSSSSSSNVSSRSYSETRGREGRGGGSWEDDAWGIDSDDEDFVSREARGRGTRTAETKPRIDSGQQQRDKGEEDTSSPTRPTTTGKHAPPARPHPFPIPTGSKGPGGGSFQSAAGMNSFRSANGRASNASTSTPVGAQPSSVGSWTVVDPSRVGSHERSSPVDEAEVRSSSRTGSTNGLDSRSSSHSPIDRTGDRSLAGSPPTDVGSSAAAAIHRAATANGTGSRGQDLSPERAKHRRDSEASSSGAGGMHAHGRGKRANAKEREEMQKCLRGDVENVMTDPTALLAGLSLDWAKHPPLSFATQPSTPSTARPPTFAAASSGILPETALAGPSFTSAAPLASPAAGASRRRQQVDVVSMGGDGLFASGGFGASQTDLPSAEEDAQASAAVALSEEKQSLARANSHRTVRRRERFVRCLASETVPMDELRALAWQGVPEELRPMVWQLLLGYLPPAKAHRASVLARKRSEYAQGTKLAFQRGNEGLDAAIWHQIRIDVPRTNPGISLWQREATQRALERILYVWAIRHPASGYVQGINDLATPFFEVFLSAYISGDPESYDVSMLPEAALEALEADTFWCLSKLLDGIQDNYIFAQPGIQRQVRRMAALVARIDPPLHAHLEEQGVEYMQFAFRWMNCLLMREMSVRNIVRMWDTYLAEGPDAFSEFHLYVCSVFLSKWSSELLKMDFQGIIMFLQSLPTGDWSDRDAEMLLSDAFVKKSLFGGTGHLVK</sequence>
<dbReference type="FunFam" id="1.10.472.80:FF:000001">
    <property type="entry name" value="TBC1 domain family member 22B"/>
    <property type="match status" value="1"/>
</dbReference>
<feature type="compositionally biased region" description="Polar residues" evidence="1">
    <location>
        <begin position="87"/>
        <end position="96"/>
    </location>
</feature>
<dbReference type="STRING" id="1522189.A0A316VZK2"/>
<dbReference type="SUPFAM" id="SSF47923">
    <property type="entry name" value="Ypt/Rab-GAP domain of gyp1p"/>
    <property type="match status" value="2"/>
</dbReference>
<evidence type="ECO:0000313" key="4">
    <source>
        <dbReference type="Proteomes" id="UP000245783"/>
    </source>
</evidence>
<dbReference type="FunFam" id="1.10.10.750:FF:000007">
    <property type="entry name" value="TBC1 domain family member"/>
    <property type="match status" value="1"/>
</dbReference>
<dbReference type="FunFam" id="1.10.8.270:FF:000037">
    <property type="entry name" value="TBC1 domain family member 22A"/>
    <property type="match status" value="1"/>
</dbReference>
<dbReference type="EMBL" id="KZ819389">
    <property type="protein sequence ID" value="PWN41701.1"/>
    <property type="molecule type" value="Genomic_DNA"/>
</dbReference>
<dbReference type="InterPro" id="IPR000195">
    <property type="entry name" value="Rab-GAP-TBC_dom"/>
</dbReference>
<feature type="compositionally biased region" description="Polar residues" evidence="1">
    <location>
        <begin position="181"/>
        <end position="198"/>
    </location>
</feature>
<dbReference type="SMART" id="SM00164">
    <property type="entry name" value="TBC"/>
    <property type="match status" value="1"/>
</dbReference>
<feature type="compositionally biased region" description="Low complexity" evidence="1">
    <location>
        <begin position="220"/>
        <end position="230"/>
    </location>
</feature>
<evidence type="ECO:0000256" key="1">
    <source>
        <dbReference type="SAM" id="MobiDB-lite"/>
    </source>
</evidence>
<dbReference type="Gene3D" id="1.10.8.270">
    <property type="entry name" value="putative rabgap domain of human tbc1 domain family member 14 like domains"/>
    <property type="match status" value="1"/>
</dbReference>
<dbReference type="Pfam" id="PF00566">
    <property type="entry name" value="RabGAP-TBC"/>
    <property type="match status" value="1"/>
</dbReference>
<dbReference type="InterPro" id="IPR035969">
    <property type="entry name" value="Rab-GAP_TBC_sf"/>
</dbReference>
<dbReference type="RefSeq" id="XP_025368861.1">
    <property type="nucleotide sequence ID" value="XM_025512518.1"/>
</dbReference>
<feature type="compositionally biased region" description="Basic and acidic residues" evidence="1">
    <location>
        <begin position="241"/>
        <end position="252"/>
    </location>
</feature>
<dbReference type="GO" id="GO:0005096">
    <property type="term" value="F:GTPase activator activity"/>
    <property type="evidence" value="ECO:0007669"/>
    <property type="project" value="TreeGrafter"/>
</dbReference>
<gene>
    <name evidence="3" type="ORF">IE81DRAFT_314889</name>
</gene>
<name>A0A316VZK2_9BASI</name>
<feature type="compositionally biased region" description="Basic and acidic residues" evidence="1">
    <location>
        <begin position="165"/>
        <end position="180"/>
    </location>
</feature>
<feature type="region of interest" description="Disordered" evidence="1">
    <location>
        <begin position="1"/>
        <end position="277"/>
    </location>
</feature>
<dbReference type="GeneID" id="37034388"/>
<feature type="compositionally biased region" description="Low complexity" evidence="1">
    <location>
        <begin position="13"/>
        <end position="25"/>
    </location>
</feature>
<reference evidence="3 4" key="1">
    <citation type="journal article" date="2018" name="Mol. Biol. Evol.">
        <title>Broad Genomic Sampling Reveals a Smut Pathogenic Ancestry of the Fungal Clade Ustilaginomycotina.</title>
        <authorList>
            <person name="Kijpornyongpan T."/>
            <person name="Mondo S.J."/>
            <person name="Barry K."/>
            <person name="Sandor L."/>
            <person name="Lee J."/>
            <person name="Lipzen A."/>
            <person name="Pangilinan J."/>
            <person name="LaButti K."/>
            <person name="Hainaut M."/>
            <person name="Henrissat B."/>
            <person name="Grigoriev I.V."/>
            <person name="Spatafora J.W."/>
            <person name="Aime M.C."/>
        </authorList>
    </citation>
    <scope>NUCLEOTIDE SEQUENCE [LARGE SCALE GENOMIC DNA]</scope>
    <source>
        <strain evidence="3 4">MCA 4658</strain>
    </source>
</reference>
<dbReference type="AlphaFoldDB" id="A0A316VZK2"/>
<accession>A0A316VZK2</accession>
<dbReference type="Gene3D" id="1.10.10.750">
    <property type="entry name" value="Ypt/Rab-GAP domain of gyp1p, domain 1"/>
    <property type="match status" value="1"/>
</dbReference>
<feature type="domain" description="Rab-GAP TBC" evidence="2">
    <location>
        <begin position="446"/>
        <end position="670"/>
    </location>
</feature>
<dbReference type="InParanoid" id="A0A316VZK2"/>